<name>A0A2T6FV87_9BACL</name>
<feature type="modified residue" description="N6-(pyridoxal phosphate)lysine" evidence="7">
    <location>
        <position position="199"/>
    </location>
</feature>
<comment type="cofactor">
    <cofactor evidence="1">
        <name>pyridoxal 5'-phosphate</name>
        <dbReference type="ChEBI" id="CHEBI:597326"/>
    </cofactor>
</comment>
<gene>
    <name evidence="9" type="ORF">C8Z91_29310</name>
</gene>
<dbReference type="Pfam" id="PF01041">
    <property type="entry name" value="DegT_DnrJ_EryC1"/>
    <property type="match status" value="1"/>
</dbReference>
<dbReference type="GO" id="GO:0030170">
    <property type="term" value="F:pyridoxal phosphate binding"/>
    <property type="evidence" value="ECO:0007669"/>
    <property type="project" value="TreeGrafter"/>
</dbReference>
<dbReference type="CDD" id="cd00616">
    <property type="entry name" value="AHBA_syn"/>
    <property type="match status" value="1"/>
</dbReference>
<evidence type="ECO:0000256" key="6">
    <source>
        <dbReference type="PIRSR" id="PIRSR000390-1"/>
    </source>
</evidence>
<evidence type="ECO:0000256" key="5">
    <source>
        <dbReference type="ARBA" id="ARBA00037999"/>
    </source>
</evidence>
<dbReference type="Gene3D" id="3.40.640.10">
    <property type="entry name" value="Type I PLP-dependent aspartate aminotransferase-like (Major domain)"/>
    <property type="match status" value="1"/>
</dbReference>
<comment type="caution">
    <text evidence="9">The sequence shown here is derived from an EMBL/GenBank/DDBJ whole genome shotgun (WGS) entry which is preliminary data.</text>
</comment>
<evidence type="ECO:0000313" key="9">
    <source>
        <dbReference type="EMBL" id="PUA35813.1"/>
    </source>
</evidence>
<dbReference type="PIRSF" id="PIRSF000390">
    <property type="entry name" value="PLP_StrS"/>
    <property type="match status" value="1"/>
</dbReference>
<evidence type="ECO:0000256" key="8">
    <source>
        <dbReference type="RuleBase" id="RU004508"/>
    </source>
</evidence>
<dbReference type="GO" id="GO:0008483">
    <property type="term" value="F:transaminase activity"/>
    <property type="evidence" value="ECO:0007669"/>
    <property type="project" value="UniProtKB-KW"/>
</dbReference>
<evidence type="ECO:0000256" key="2">
    <source>
        <dbReference type="ARBA" id="ARBA00022576"/>
    </source>
</evidence>
<organism evidence="9 10">
    <name type="scientific">Paenibacillus elgii</name>
    <dbReference type="NCBI Taxonomy" id="189691"/>
    <lineage>
        <taxon>Bacteria</taxon>
        <taxon>Bacillati</taxon>
        <taxon>Bacillota</taxon>
        <taxon>Bacilli</taxon>
        <taxon>Bacillales</taxon>
        <taxon>Paenibacillaceae</taxon>
        <taxon>Paenibacillus</taxon>
    </lineage>
</organism>
<dbReference type="EMBL" id="PYHP01000078">
    <property type="protein sequence ID" value="PUA35813.1"/>
    <property type="molecule type" value="Genomic_DNA"/>
</dbReference>
<dbReference type="GO" id="GO:0000271">
    <property type="term" value="P:polysaccharide biosynthetic process"/>
    <property type="evidence" value="ECO:0007669"/>
    <property type="project" value="TreeGrafter"/>
</dbReference>
<dbReference type="AlphaFoldDB" id="A0A2T6FV87"/>
<dbReference type="Gene3D" id="3.90.1150.10">
    <property type="entry name" value="Aspartate Aminotransferase, domain 1"/>
    <property type="match status" value="1"/>
</dbReference>
<evidence type="ECO:0000256" key="3">
    <source>
        <dbReference type="ARBA" id="ARBA00022679"/>
    </source>
</evidence>
<evidence type="ECO:0000256" key="1">
    <source>
        <dbReference type="ARBA" id="ARBA00001933"/>
    </source>
</evidence>
<protein>
    <submittedName>
        <fullName evidence="9">Aminotransferase DegT</fullName>
    </submittedName>
</protein>
<evidence type="ECO:0000256" key="7">
    <source>
        <dbReference type="PIRSR" id="PIRSR000390-2"/>
    </source>
</evidence>
<reference evidence="9 10" key="1">
    <citation type="submission" date="2018-03" db="EMBL/GenBank/DDBJ databases">
        <title>Genome sequence of Paenibacillus elgii strain AC13 an antimicrobial compound producing bacteria.</title>
        <authorList>
            <person name="Kurokawa A.S."/>
            <person name="Araujo J.F."/>
            <person name="Costa R.A."/>
            <person name="Ortega D.B."/>
            <person name="Pires A.S."/>
            <person name="Pappas G.J.Jr."/>
            <person name="Franco O.L."/>
            <person name="Barreto C."/>
            <person name="Magalhaes B.S."/>
            <person name="Kruger R.H."/>
        </authorList>
    </citation>
    <scope>NUCLEOTIDE SEQUENCE [LARGE SCALE GENOMIC DNA]</scope>
    <source>
        <strain evidence="9 10">AC13</strain>
    </source>
</reference>
<sequence length="386" mass="42992">MPWFRTIPSLKEELNVDKFYPVALPVLNGNEKKYVMDCLESTWISSNGSYIKRFEEEFAAFCQVKHAIACSNGTTALHLALLAHGAGPGDEIIVPTLTFVATANAVTYCGAKPVFVDSEPETWNIDPKRIEERITPRTKGIVAVHLYGHPADMDPIRQLAQQYGLFVIEDAAEALGAEYKGKRTGGLGDSAIFSLFGNKIITTGEGGVLTTNDDALADRARLLRGQGMDPERRYFHTVVGYNYRMTNIQAAIGCAQLQNAEWHIAQRLRIASHYTKYLRDCSALALPVQQDWAKNVYWLFSVVLREGSEAQRDEVIRRLQLRGIESRPFFYPMHVLPPYEKLQSATEFPVAGRIAAQGINLPSYGTLTEADVRYISSTLVNIVSSL</sequence>
<dbReference type="Proteomes" id="UP000244184">
    <property type="component" value="Unassembled WGS sequence"/>
</dbReference>
<evidence type="ECO:0000256" key="4">
    <source>
        <dbReference type="ARBA" id="ARBA00022898"/>
    </source>
</evidence>
<dbReference type="PANTHER" id="PTHR30244:SF34">
    <property type="entry name" value="DTDP-4-AMINO-4,6-DIDEOXYGALACTOSE TRANSAMINASE"/>
    <property type="match status" value="1"/>
</dbReference>
<dbReference type="SUPFAM" id="SSF53383">
    <property type="entry name" value="PLP-dependent transferases"/>
    <property type="match status" value="1"/>
</dbReference>
<keyword evidence="3 9" id="KW-0808">Transferase</keyword>
<dbReference type="InterPro" id="IPR015424">
    <property type="entry name" value="PyrdxlP-dep_Trfase"/>
</dbReference>
<evidence type="ECO:0000313" key="10">
    <source>
        <dbReference type="Proteomes" id="UP000244184"/>
    </source>
</evidence>
<dbReference type="InterPro" id="IPR015422">
    <property type="entry name" value="PyrdxlP-dep_Trfase_small"/>
</dbReference>
<keyword evidence="4 7" id="KW-0663">Pyridoxal phosphate</keyword>
<dbReference type="InterPro" id="IPR000653">
    <property type="entry name" value="DegT/StrS_aminotransferase"/>
</dbReference>
<dbReference type="PANTHER" id="PTHR30244">
    <property type="entry name" value="TRANSAMINASE"/>
    <property type="match status" value="1"/>
</dbReference>
<feature type="active site" description="Proton acceptor" evidence="6">
    <location>
        <position position="199"/>
    </location>
</feature>
<proteinExistence type="inferred from homology"/>
<dbReference type="FunFam" id="3.40.640.10:FF:000090">
    <property type="entry name" value="Pyridoxal phosphate-dependent aminotransferase"/>
    <property type="match status" value="1"/>
</dbReference>
<keyword evidence="2 9" id="KW-0032">Aminotransferase</keyword>
<dbReference type="InterPro" id="IPR015421">
    <property type="entry name" value="PyrdxlP-dep_Trfase_major"/>
</dbReference>
<comment type="similarity">
    <text evidence="5 8">Belongs to the DegT/DnrJ/EryC1 family.</text>
</comment>
<accession>A0A2T6FV87</accession>